<name>A0A1G2T475_9BACT</name>
<dbReference type="Proteomes" id="UP000178612">
    <property type="component" value="Unassembled WGS sequence"/>
</dbReference>
<dbReference type="AlphaFoldDB" id="A0A1G2T475"/>
<dbReference type="HAMAP" id="MF_00048">
    <property type="entry name" value="UPF0102"/>
    <property type="match status" value="1"/>
</dbReference>
<sequence length="137" mass="16027">MINNTDKDKRTAKRKVGDIGENIACEFLGKHGFEVIERNYLKKWGEIDIVAKKGDIIHFVEVKSVSHVTSYKGDTFVNELRPEENMHPWKLKRLGRVIQTYLLHKKHEGDWQLDLITVKIDMVTRKARVEMIENIVI</sequence>
<dbReference type="EMBL" id="MHVJ01000011">
    <property type="protein sequence ID" value="OHA91619.1"/>
    <property type="molecule type" value="Genomic_DNA"/>
</dbReference>
<protein>
    <recommendedName>
        <fullName evidence="2">UPF0102 protein A2758_00745</fullName>
    </recommendedName>
</protein>
<dbReference type="Gene3D" id="3.40.1350.10">
    <property type="match status" value="1"/>
</dbReference>
<comment type="caution">
    <text evidence="3">The sequence shown here is derived from an EMBL/GenBank/DDBJ whole genome shotgun (WGS) entry which is preliminary data.</text>
</comment>
<reference evidence="3 4" key="1">
    <citation type="journal article" date="2016" name="Nat. Commun.">
        <title>Thousands of microbial genomes shed light on interconnected biogeochemical processes in an aquifer system.</title>
        <authorList>
            <person name="Anantharaman K."/>
            <person name="Brown C.T."/>
            <person name="Hug L.A."/>
            <person name="Sharon I."/>
            <person name="Castelle C.J."/>
            <person name="Probst A.J."/>
            <person name="Thomas B.C."/>
            <person name="Singh A."/>
            <person name="Wilkins M.J."/>
            <person name="Karaoz U."/>
            <person name="Brodie E.L."/>
            <person name="Williams K.H."/>
            <person name="Hubbard S.S."/>
            <person name="Banfield J.F."/>
        </authorList>
    </citation>
    <scope>NUCLEOTIDE SEQUENCE [LARGE SCALE GENOMIC DNA]</scope>
</reference>
<comment type="similarity">
    <text evidence="1 2">Belongs to the UPF0102 family.</text>
</comment>
<gene>
    <name evidence="3" type="ORF">A2758_00745</name>
</gene>
<evidence type="ECO:0000313" key="3">
    <source>
        <dbReference type="EMBL" id="OHA91619.1"/>
    </source>
</evidence>
<evidence type="ECO:0000256" key="1">
    <source>
        <dbReference type="ARBA" id="ARBA00006738"/>
    </source>
</evidence>
<dbReference type="InterPro" id="IPR003509">
    <property type="entry name" value="UPF0102_YraN-like"/>
</dbReference>
<dbReference type="InterPro" id="IPR011335">
    <property type="entry name" value="Restrct_endonuc-II-like"/>
</dbReference>
<proteinExistence type="inferred from homology"/>
<accession>A0A1G2T475</accession>
<dbReference type="InterPro" id="IPR011856">
    <property type="entry name" value="tRNA_endonuc-like_dom_sf"/>
</dbReference>
<dbReference type="Pfam" id="PF02021">
    <property type="entry name" value="UPF0102"/>
    <property type="match status" value="1"/>
</dbReference>
<dbReference type="PANTHER" id="PTHR34039">
    <property type="entry name" value="UPF0102 PROTEIN YRAN"/>
    <property type="match status" value="1"/>
</dbReference>
<organism evidence="3 4">
    <name type="scientific">Candidatus Zambryskibacteria bacterium RIFCSPHIGHO2_01_FULL_49_18</name>
    <dbReference type="NCBI Taxonomy" id="1802740"/>
    <lineage>
        <taxon>Bacteria</taxon>
        <taxon>Candidatus Zambryskiibacteriota</taxon>
    </lineage>
</organism>
<dbReference type="PANTHER" id="PTHR34039:SF1">
    <property type="entry name" value="UPF0102 PROTEIN YRAN"/>
    <property type="match status" value="1"/>
</dbReference>
<evidence type="ECO:0000256" key="2">
    <source>
        <dbReference type="HAMAP-Rule" id="MF_00048"/>
    </source>
</evidence>
<evidence type="ECO:0000313" key="4">
    <source>
        <dbReference type="Proteomes" id="UP000178612"/>
    </source>
</evidence>
<dbReference type="SUPFAM" id="SSF52980">
    <property type="entry name" value="Restriction endonuclease-like"/>
    <property type="match status" value="1"/>
</dbReference>
<dbReference type="GO" id="GO:0003676">
    <property type="term" value="F:nucleic acid binding"/>
    <property type="evidence" value="ECO:0007669"/>
    <property type="project" value="InterPro"/>
</dbReference>